<comment type="caution">
    <text evidence="2">The sequence shown here is derived from an EMBL/GenBank/DDBJ whole genome shotgun (WGS) entry which is preliminary data.</text>
</comment>
<reference evidence="2 3" key="1">
    <citation type="submission" date="2024-06" db="EMBL/GenBank/DDBJ databases">
        <title>Genomic Encyclopedia of Type Strains, Phase IV (KMG-IV): sequencing the most valuable type-strain genomes for metagenomic binning, comparative biology and taxonomic classification.</title>
        <authorList>
            <person name="Goeker M."/>
        </authorList>
    </citation>
    <scope>NUCLEOTIDE SEQUENCE [LARGE SCALE GENOMIC DNA]</scope>
    <source>
        <strain evidence="2 3">DSM 28102</strain>
    </source>
</reference>
<evidence type="ECO:0000313" key="3">
    <source>
        <dbReference type="Proteomes" id="UP001549164"/>
    </source>
</evidence>
<dbReference type="EMBL" id="JBEPLY010000021">
    <property type="protein sequence ID" value="MET3602101.1"/>
    <property type="molecule type" value="Genomic_DNA"/>
</dbReference>
<dbReference type="RefSeq" id="WP_354435860.1">
    <property type="nucleotide sequence ID" value="NZ_JBEPLY010000021.1"/>
</dbReference>
<evidence type="ECO:0000313" key="2">
    <source>
        <dbReference type="EMBL" id="MET3602101.1"/>
    </source>
</evidence>
<keyword evidence="1" id="KW-0732">Signal</keyword>
<feature type="signal peptide" evidence="1">
    <location>
        <begin position="1"/>
        <end position="19"/>
    </location>
</feature>
<evidence type="ECO:0000256" key="1">
    <source>
        <dbReference type="SAM" id="SignalP"/>
    </source>
</evidence>
<proteinExistence type="predicted"/>
<organism evidence="2 3">
    <name type="scientific">Martelella mangrovi</name>
    <dbReference type="NCBI Taxonomy" id="1397477"/>
    <lineage>
        <taxon>Bacteria</taxon>
        <taxon>Pseudomonadati</taxon>
        <taxon>Pseudomonadota</taxon>
        <taxon>Alphaproteobacteria</taxon>
        <taxon>Hyphomicrobiales</taxon>
        <taxon>Aurantimonadaceae</taxon>
        <taxon>Martelella</taxon>
    </lineage>
</organism>
<feature type="chain" id="PRO_5046199939" description="Ig-like domain-containing protein" evidence="1">
    <location>
        <begin position="20"/>
        <end position="152"/>
    </location>
</feature>
<protein>
    <recommendedName>
        <fullName evidence="4">Ig-like domain-containing protein</fullName>
    </recommendedName>
</protein>
<gene>
    <name evidence="2" type="ORF">ABID12_004068</name>
</gene>
<evidence type="ECO:0008006" key="4">
    <source>
        <dbReference type="Google" id="ProtNLM"/>
    </source>
</evidence>
<name>A0ABV2IH25_9HYPH</name>
<keyword evidence="3" id="KW-1185">Reference proteome</keyword>
<accession>A0ABV2IH25</accession>
<sequence length="152" mass="16869">MEKAAILACAFSLVASAVAAQQTPPSEQELMQQERDYMNFAPAPKSEDGSFTTLGGCTAYDKPQIPLEWFQGYPSGRILEMVYVHQVAANIEAAGKCTCELRFPPYDKALAEYQTKIAPLDNEDAEWIPDYVNEGYDLASQINKYCKSQGVR</sequence>
<dbReference type="Proteomes" id="UP001549164">
    <property type="component" value="Unassembled WGS sequence"/>
</dbReference>